<comment type="caution">
    <text evidence="1">The sequence shown here is derived from an EMBL/GenBank/DDBJ whole genome shotgun (WGS) entry which is preliminary data.</text>
</comment>
<feature type="non-terminal residue" evidence="1">
    <location>
        <position position="95"/>
    </location>
</feature>
<dbReference type="EMBL" id="MU266496">
    <property type="protein sequence ID" value="KAH7922149.1"/>
    <property type="molecule type" value="Genomic_DNA"/>
</dbReference>
<keyword evidence="2" id="KW-1185">Reference proteome</keyword>
<name>A0ACB8B9K2_9AGAM</name>
<organism evidence="1 2">
    <name type="scientific">Leucogyrophana mollusca</name>
    <dbReference type="NCBI Taxonomy" id="85980"/>
    <lineage>
        <taxon>Eukaryota</taxon>
        <taxon>Fungi</taxon>
        <taxon>Dikarya</taxon>
        <taxon>Basidiomycota</taxon>
        <taxon>Agaricomycotina</taxon>
        <taxon>Agaricomycetes</taxon>
        <taxon>Agaricomycetidae</taxon>
        <taxon>Boletales</taxon>
        <taxon>Boletales incertae sedis</taxon>
        <taxon>Leucogyrophana</taxon>
    </lineage>
</organism>
<gene>
    <name evidence="1" type="ORF">BV22DRAFT_984191</name>
</gene>
<feature type="non-terminal residue" evidence="1">
    <location>
        <position position="1"/>
    </location>
</feature>
<dbReference type="Proteomes" id="UP000790709">
    <property type="component" value="Unassembled WGS sequence"/>
</dbReference>
<evidence type="ECO:0000313" key="2">
    <source>
        <dbReference type="Proteomes" id="UP000790709"/>
    </source>
</evidence>
<reference evidence="1" key="1">
    <citation type="journal article" date="2021" name="New Phytol.">
        <title>Evolutionary innovations through gain and loss of genes in the ectomycorrhizal Boletales.</title>
        <authorList>
            <person name="Wu G."/>
            <person name="Miyauchi S."/>
            <person name="Morin E."/>
            <person name="Kuo A."/>
            <person name="Drula E."/>
            <person name="Varga T."/>
            <person name="Kohler A."/>
            <person name="Feng B."/>
            <person name="Cao Y."/>
            <person name="Lipzen A."/>
            <person name="Daum C."/>
            <person name="Hundley H."/>
            <person name="Pangilinan J."/>
            <person name="Johnson J."/>
            <person name="Barry K."/>
            <person name="LaButti K."/>
            <person name="Ng V."/>
            <person name="Ahrendt S."/>
            <person name="Min B."/>
            <person name="Choi I.G."/>
            <person name="Park H."/>
            <person name="Plett J.M."/>
            <person name="Magnuson J."/>
            <person name="Spatafora J.W."/>
            <person name="Nagy L.G."/>
            <person name="Henrissat B."/>
            <person name="Grigoriev I.V."/>
            <person name="Yang Z.L."/>
            <person name="Xu J."/>
            <person name="Martin F.M."/>
        </authorList>
    </citation>
    <scope>NUCLEOTIDE SEQUENCE</scope>
    <source>
        <strain evidence="1">KUC20120723A-06</strain>
    </source>
</reference>
<accession>A0ACB8B9K2</accession>
<proteinExistence type="predicted"/>
<evidence type="ECO:0000313" key="1">
    <source>
        <dbReference type="EMBL" id="KAH7922149.1"/>
    </source>
</evidence>
<sequence length="95" mass="11078">FNYKLLHKPGSTMGKADALSRREDHSVGKEEDNKGVTMIDPSRIVAPQKNIKTVFIGQDMDLVDRIRKEEVEEKEREELKEEEGVYWKEDKVYVP</sequence>
<protein>
    <submittedName>
        <fullName evidence="1">Uncharacterized protein</fullName>
    </submittedName>
</protein>